<dbReference type="InterPro" id="IPR011082">
    <property type="entry name" value="Exosome-assoc_fac/DNA_repair"/>
</dbReference>
<proteinExistence type="inferred from homology"/>
<feature type="region of interest" description="Disordered" evidence="2">
    <location>
        <begin position="119"/>
        <end position="141"/>
    </location>
</feature>
<evidence type="ECO:0000313" key="3">
    <source>
        <dbReference type="Proteomes" id="UP000492821"/>
    </source>
</evidence>
<dbReference type="WBParaSite" id="Pan_g6085.t1">
    <property type="protein sequence ID" value="Pan_g6085.t1"/>
    <property type="gene ID" value="Pan_g6085"/>
</dbReference>
<dbReference type="GO" id="GO:0000460">
    <property type="term" value="P:maturation of 5.8S rRNA"/>
    <property type="evidence" value="ECO:0007669"/>
    <property type="project" value="TreeGrafter"/>
</dbReference>
<dbReference type="GO" id="GO:0010468">
    <property type="term" value="P:regulation of gene expression"/>
    <property type="evidence" value="ECO:0007669"/>
    <property type="project" value="TreeGrafter"/>
</dbReference>
<keyword evidence="1" id="KW-0963">Cytoplasm</keyword>
<dbReference type="GO" id="GO:0000178">
    <property type="term" value="C:exosome (RNase complex)"/>
    <property type="evidence" value="ECO:0007669"/>
    <property type="project" value="TreeGrafter"/>
</dbReference>
<dbReference type="GO" id="GO:0003723">
    <property type="term" value="F:RNA binding"/>
    <property type="evidence" value="ECO:0007669"/>
    <property type="project" value="UniProtKB-UniRule"/>
</dbReference>
<evidence type="ECO:0000313" key="4">
    <source>
        <dbReference type="WBParaSite" id="Pan_g6085.t1"/>
    </source>
</evidence>
<dbReference type="GO" id="GO:0005730">
    <property type="term" value="C:nucleolus"/>
    <property type="evidence" value="ECO:0007669"/>
    <property type="project" value="UniProtKB-SubCell"/>
</dbReference>
<keyword evidence="1" id="KW-0694">RNA-binding</keyword>
<keyword evidence="1" id="KW-0698">rRNA processing</keyword>
<dbReference type="PANTHER" id="PTHR15341:SF3">
    <property type="entry name" value="NUCLEAR NUCLEIC ACID-BINDING PROTEIN C1D"/>
    <property type="match status" value="1"/>
</dbReference>
<sequence length="141" mass="15990">MNTIPPEVAATLKAINNAMKEVKAAVKDFNSLTFEQRQNLHALDQAELGVAALHACNSLAACSQRIRGVDPTDNEELAKEFVRERMHETRLREQRDRHLRPTVNQTAAKAFVRNAMFDVTAETDKDKEKSTEKQKDEPMQE</sequence>
<comment type="subunit">
    <text evidence="1">Monomer and homodimer.</text>
</comment>
<dbReference type="PANTHER" id="PTHR15341">
    <property type="entry name" value="SUN-COR STEROID HORMONE RECEPTOR CO-REPRESSOR"/>
    <property type="match status" value="1"/>
</dbReference>
<reference evidence="4" key="2">
    <citation type="submission" date="2020-10" db="UniProtKB">
        <authorList>
            <consortium name="WormBaseParasite"/>
        </authorList>
    </citation>
    <scope>IDENTIFICATION</scope>
</reference>
<comment type="function">
    <text evidence="1">Plays a role in the recruitment of the exosome to pre-rRNA to mediate the 3'-5' end processing of the 5.8S rRNA.</text>
</comment>
<comment type="subcellular location">
    <subcellularLocation>
        <location evidence="1">Cytoplasm</location>
    </subcellularLocation>
    <subcellularLocation>
        <location evidence="1">Nucleus</location>
        <location evidence="1">Nucleolus</location>
    </subcellularLocation>
    <subcellularLocation>
        <location evidence="1">Nucleus</location>
    </subcellularLocation>
</comment>
<accession>A0A7E4W1T8</accession>
<dbReference type="GO" id="GO:0003677">
    <property type="term" value="F:DNA binding"/>
    <property type="evidence" value="ECO:0007669"/>
    <property type="project" value="UniProtKB-KW"/>
</dbReference>
<evidence type="ECO:0000256" key="2">
    <source>
        <dbReference type="SAM" id="MobiDB-lite"/>
    </source>
</evidence>
<dbReference type="GO" id="GO:0005737">
    <property type="term" value="C:cytoplasm"/>
    <property type="evidence" value="ECO:0007669"/>
    <property type="project" value="UniProtKB-SubCell"/>
</dbReference>
<evidence type="ECO:0000256" key="1">
    <source>
        <dbReference type="RuleBase" id="RU368003"/>
    </source>
</evidence>
<comment type="similarity">
    <text evidence="1">Belongs to the C1D family.</text>
</comment>
<keyword evidence="3" id="KW-1185">Reference proteome</keyword>
<keyword evidence="1" id="KW-0539">Nucleus</keyword>
<protein>
    <recommendedName>
        <fullName evidence="1">Nuclear nucleic acid-binding protein C1D</fullName>
    </recommendedName>
</protein>
<dbReference type="Proteomes" id="UP000492821">
    <property type="component" value="Unassembled WGS sequence"/>
</dbReference>
<dbReference type="AlphaFoldDB" id="A0A7E4W1T8"/>
<name>A0A7E4W1T8_PANRE</name>
<keyword evidence="1" id="KW-0238">DNA-binding</keyword>
<reference evidence="3" key="1">
    <citation type="journal article" date="2013" name="Genetics">
        <title>The draft genome and transcriptome of Panagrellus redivivus are shaped by the harsh demands of a free-living lifestyle.</title>
        <authorList>
            <person name="Srinivasan J."/>
            <person name="Dillman A.R."/>
            <person name="Macchietto M.G."/>
            <person name="Heikkinen L."/>
            <person name="Lakso M."/>
            <person name="Fracchia K.M."/>
            <person name="Antoshechkin I."/>
            <person name="Mortazavi A."/>
            <person name="Wong G."/>
            <person name="Sternberg P.W."/>
        </authorList>
    </citation>
    <scope>NUCLEOTIDE SEQUENCE [LARGE SCALE GENOMIC DNA]</scope>
    <source>
        <strain evidence="3">MT8872</strain>
    </source>
</reference>
<feature type="compositionally biased region" description="Basic and acidic residues" evidence="2">
    <location>
        <begin position="122"/>
        <end position="141"/>
    </location>
</feature>
<organism evidence="3 4">
    <name type="scientific">Panagrellus redivivus</name>
    <name type="common">Microworm</name>
    <dbReference type="NCBI Taxonomy" id="6233"/>
    <lineage>
        <taxon>Eukaryota</taxon>
        <taxon>Metazoa</taxon>
        <taxon>Ecdysozoa</taxon>
        <taxon>Nematoda</taxon>
        <taxon>Chromadorea</taxon>
        <taxon>Rhabditida</taxon>
        <taxon>Tylenchina</taxon>
        <taxon>Panagrolaimomorpha</taxon>
        <taxon>Panagrolaimoidea</taxon>
        <taxon>Panagrolaimidae</taxon>
        <taxon>Panagrellus</taxon>
    </lineage>
</organism>